<evidence type="ECO:0000259" key="9">
    <source>
        <dbReference type="PROSITE" id="PS50089"/>
    </source>
</evidence>
<dbReference type="Gene3D" id="3.30.40.10">
    <property type="entry name" value="Zinc/RING finger domain, C3HC4 (zinc finger)"/>
    <property type="match status" value="1"/>
</dbReference>
<dbReference type="GO" id="GO:0008270">
    <property type="term" value="F:zinc ion binding"/>
    <property type="evidence" value="ECO:0007669"/>
    <property type="project" value="UniProtKB-KW"/>
</dbReference>
<dbReference type="InterPro" id="IPR001841">
    <property type="entry name" value="Znf_RING"/>
</dbReference>
<accession>A0A674IJ30</accession>
<dbReference type="Ensembl" id="ENSTMTT00000008394.1">
    <property type="protein sequence ID" value="ENSTMTP00000008123.1"/>
    <property type="gene ID" value="ENSTMTG00000005924.1"/>
</dbReference>
<dbReference type="PANTHER" id="PTHR46539">
    <property type="entry name" value="E3 UBIQUITIN-PROTEIN LIGASE ATL42"/>
    <property type="match status" value="1"/>
</dbReference>
<keyword evidence="11" id="KW-1185">Reference proteome</keyword>
<dbReference type="GO" id="GO:0016020">
    <property type="term" value="C:membrane"/>
    <property type="evidence" value="ECO:0007669"/>
    <property type="project" value="UniProtKB-SubCell"/>
</dbReference>
<evidence type="ECO:0000256" key="5">
    <source>
        <dbReference type="ARBA" id="ARBA00022833"/>
    </source>
</evidence>
<keyword evidence="6" id="KW-1133">Transmembrane helix</keyword>
<reference evidence="10" key="2">
    <citation type="submission" date="2025-09" db="UniProtKB">
        <authorList>
            <consortium name="Ensembl"/>
        </authorList>
    </citation>
    <scope>IDENTIFICATION</scope>
</reference>
<keyword evidence="5" id="KW-0862">Zinc</keyword>
<dbReference type="PROSITE" id="PS50089">
    <property type="entry name" value="ZF_RING_2"/>
    <property type="match status" value="1"/>
</dbReference>
<keyword evidence="3" id="KW-0479">Metal-binding</keyword>
<dbReference type="SUPFAM" id="SSF57850">
    <property type="entry name" value="RING/U-box"/>
    <property type="match status" value="1"/>
</dbReference>
<evidence type="ECO:0000313" key="11">
    <source>
        <dbReference type="Proteomes" id="UP000472274"/>
    </source>
</evidence>
<dbReference type="Proteomes" id="UP000472274">
    <property type="component" value="Unplaced"/>
</dbReference>
<evidence type="ECO:0000313" key="10">
    <source>
        <dbReference type="Ensembl" id="ENSTMTP00000008123.1"/>
    </source>
</evidence>
<evidence type="ECO:0000256" key="4">
    <source>
        <dbReference type="ARBA" id="ARBA00022771"/>
    </source>
</evidence>
<proteinExistence type="predicted"/>
<comment type="subcellular location">
    <subcellularLocation>
        <location evidence="1">Membrane</location>
    </subcellularLocation>
</comment>
<name>A0A674IJ30_9SAUR</name>
<reference evidence="10" key="1">
    <citation type="submission" date="2025-08" db="UniProtKB">
        <authorList>
            <consortium name="Ensembl"/>
        </authorList>
    </citation>
    <scope>IDENTIFICATION</scope>
</reference>
<organism evidence="10 11">
    <name type="scientific">Terrapene triunguis</name>
    <name type="common">Three-toed box turtle</name>
    <dbReference type="NCBI Taxonomy" id="2587831"/>
    <lineage>
        <taxon>Eukaryota</taxon>
        <taxon>Metazoa</taxon>
        <taxon>Chordata</taxon>
        <taxon>Craniata</taxon>
        <taxon>Vertebrata</taxon>
        <taxon>Euteleostomi</taxon>
        <taxon>Archelosauria</taxon>
        <taxon>Testudinata</taxon>
        <taxon>Testudines</taxon>
        <taxon>Cryptodira</taxon>
        <taxon>Durocryptodira</taxon>
        <taxon>Testudinoidea</taxon>
        <taxon>Emydidae</taxon>
        <taxon>Terrapene</taxon>
    </lineage>
</organism>
<evidence type="ECO:0000256" key="8">
    <source>
        <dbReference type="PROSITE-ProRule" id="PRU00175"/>
    </source>
</evidence>
<keyword evidence="2" id="KW-0812">Transmembrane</keyword>
<dbReference type="InterPro" id="IPR013083">
    <property type="entry name" value="Znf_RING/FYVE/PHD"/>
</dbReference>
<dbReference type="PANTHER" id="PTHR46539:SF23">
    <property type="entry name" value="RING-TYPE DOMAIN-CONTAINING PROTEIN"/>
    <property type="match status" value="1"/>
</dbReference>
<dbReference type="Pfam" id="PF13639">
    <property type="entry name" value="zf-RING_2"/>
    <property type="match status" value="1"/>
</dbReference>
<feature type="domain" description="RING-type" evidence="9">
    <location>
        <begin position="34"/>
        <end position="72"/>
    </location>
</feature>
<dbReference type="InParanoid" id="A0A674IJ30"/>
<evidence type="ECO:0000256" key="2">
    <source>
        <dbReference type="ARBA" id="ARBA00022692"/>
    </source>
</evidence>
<evidence type="ECO:0000256" key="1">
    <source>
        <dbReference type="ARBA" id="ARBA00004370"/>
    </source>
</evidence>
<keyword evidence="7" id="KW-0472">Membrane</keyword>
<dbReference type="AlphaFoldDB" id="A0A674IJ30"/>
<sequence>MNITFLEGNWTVRFYNRLYFKKGNMDVDSEGESCVVCLEAHKPRERVHSLTCKQLFHKRCFEFWLSKHKTCPEWNCDILKVN</sequence>
<evidence type="ECO:0000256" key="7">
    <source>
        <dbReference type="ARBA" id="ARBA00023136"/>
    </source>
</evidence>
<evidence type="ECO:0000256" key="3">
    <source>
        <dbReference type="ARBA" id="ARBA00022723"/>
    </source>
</evidence>
<dbReference type="GeneTree" id="ENSGT00990000210432"/>
<keyword evidence="4 8" id="KW-0863">Zinc-finger</keyword>
<evidence type="ECO:0000256" key="6">
    <source>
        <dbReference type="ARBA" id="ARBA00022989"/>
    </source>
</evidence>
<protein>
    <recommendedName>
        <fullName evidence="9">RING-type domain-containing protein</fullName>
    </recommendedName>
</protein>